<organism evidence="2 3">
    <name type="scientific">Nonomuraea dietziae</name>
    <dbReference type="NCBI Taxonomy" id="65515"/>
    <lineage>
        <taxon>Bacteria</taxon>
        <taxon>Bacillati</taxon>
        <taxon>Actinomycetota</taxon>
        <taxon>Actinomycetes</taxon>
        <taxon>Streptosporangiales</taxon>
        <taxon>Streptosporangiaceae</taxon>
        <taxon>Nonomuraea</taxon>
    </lineage>
</organism>
<name>A0A7W5Y5L9_9ACTN</name>
<dbReference type="EMBL" id="JACIBV010000001">
    <property type="protein sequence ID" value="MBB3725466.1"/>
    <property type="molecule type" value="Genomic_DNA"/>
</dbReference>
<sequence length="188" mass="20145">MRRVRARPAAIVAGVVAIAAFVGWQESWRFWPRPPHVDGALAATALPSIDRHLETSPELTWKTIPGELGPRWFCTESVIETTRAGSSTRIGLVAACGEYARRGGDLLMGGGRSGPLVVTLDGGKVTGVEQPADGAAFAPSVGRMLSERGAAEYWRRSRLRSDDLASPEDEARRTFGLPSGTRAGPFTM</sequence>
<comment type="caution">
    <text evidence="2">The sequence shown here is derived from an EMBL/GenBank/DDBJ whole genome shotgun (WGS) entry which is preliminary data.</text>
</comment>
<dbReference type="Proteomes" id="UP000579945">
    <property type="component" value="Unassembled WGS sequence"/>
</dbReference>
<protein>
    <submittedName>
        <fullName evidence="2">Uncharacterized protein</fullName>
    </submittedName>
</protein>
<evidence type="ECO:0000313" key="3">
    <source>
        <dbReference type="Proteomes" id="UP000579945"/>
    </source>
</evidence>
<feature type="compositionally biased region" description="Basic and acidic residues" evidence="1">
    <location>
        <begin position="163"/>
        <end position="173"/>
    </location>
</feature>
<evidence type="ECO:0000256" key="1">
    <source>
        <dbReference type="SAM" id="MobiDB-lite"/>
    </source>
</evidence>
<proteinExistence type="predicted"/>
<dbReference type="AlphaFoldDB" id="A0A7W5Y5L9"/>
<dbReference type="GeneID" id="95387890"/>
<accession>A0A7W5Y5L9</accession>
<dbReference type="RefSeq" id="WP_183644842.1">
    <property type="nucleotide sequence ID" value="NZ_JACIBV010000001.1"/>
</dbReference>
<evidence type="ECO:0000313" key="2">
    <source>
        <dbReference type="EMBL" id="MBB3725466.1"/>
    </source>
</evidence>
<reference evidence="2 3" key="1">
    <citation type="submission" date="2020-08" db="EMBL/GenBank/DDBJ databases">
        <title>Sequencing the genomes of 1000 actinobacteria strains.</title>
        <authorList>
            <person name="Klenk H.-P."/>
        </authorList>
    </citation>
    <scope>NUCLEOTIDE SEQUENCE [LARGE SCALE GENOMIC DNA]</scope>
    <source>
        <strain evidence="2 3">DSM 44320</strain>
    </source>
</reference>
<gene>
    <name evidence="2" type="ORF">FHR33_001326</name>
</gene>
<keyword evidence="3" id="KW-1185">Reference proteome</keyword>
<feature type="region of interest" description="Disordered" evidence="1">
    <location>
        <begin position="163"/>
        <end position="188"/>
    </location>
</feature>